<dbReference type="Proteomes" id="UP000196521">
    <property type="component" value="Unassembled WGS sequence"/>
</dbReference>
<dbReference type="AlphaFoldDB" id="A0A6J7ZS61"/>
<evidence type="ECO:0000313" key="1">
    <source>
        <dbReference type="EMBL" id="CAC5345797.1"/>
    </source>
</evidence>
<dbReference type="RefSeq" id="WP_026797849.1">
    <property type="nucleotide sequence ID" value="NZ_LR812491.1"/>
</dbReference>
<reference evidence="1" key="1">
    <citation type="submission" date="2020-05" db="EMBL/GenBank/DDBJ databases">
        <authorList>
            <consortium name="Genoscope - CEA"/>
            <person name="William W."/>
        </authorList>
    </citation>
    <scope>NUCLEOTIDE SEQUENCE [LARGE SCALE GENOMIC DNA]</scope>
    <source>
        <strain evidence="1">PCC 7821</strain>
    </source>
</reference>
<gene>
    <name evidence="1" type="ORF">PLAN_70374</name>
</gene>
<dbReference type="Gene3D" id="3.90.1570.30">
    <property type="match status" value="1"/>
</dbReference>
<evidence type="ECO:0000313" key="2">
    <source>
        <dbReference type="Proteomes" id="UP000196521"/>
    </source>
</evidence>
<sequence>MSPTAITKRITTISKAEKQFNLVRTADVNFFLEWTEDSINLTDSEKAVLDRIKARYRYHRANRHLAEGLVNLVVLSPLLELAGFYDPPFQMQGEVAVEVNTSVATNEVSEEILRGRIDFLVVSREFWIVVLESKGTEINLDMAIPQTLAYMMANYDVKKPVFGMVTNGGEFFFIKLNCQGTPQYDISRIFSHLPLQNELYDVLRILKQLRNNII</sequence>
<keyword evidence="2" id="KW-1185">Reference proteome</keyword>
<protein>
    <recommendedName>
        <fullName evidence="3">Type I restriction endonuclease subunit R</fullName>
    </recommendedName>
</protein>
<dbReference type="EMBL" id="CZCZ02000017">
    <property type="protein sequence ID" value="CAC5345797.1"/>
    <property type="molecule type" value="Genomic_DNA"/>
</dbReference>
<proteinExistence type="predicted"/>
<comment type="caution">
    <text evidence="1">The sequence shown here is derived from an EMBL/GenBank/DDBJ whole genome shotgun (WGS) entry which is preliminary data.</text>
</comment>
<evidence type="ECO:0008006" key="3">
    <source>
        <dbReference type="Google" id="ProtNLM"/>
    </source>
</evidence>
<accession>A0A6J7ZS61</accession>
<name>A0A6J7ZS61_PLARU</name>
<organism evidence="1 2">
    <name type="scientific">Planktothrix rubescens CCAP 1459/22</name>
    <dbReference type="NCBI Taxonomy" id="329571"/>
    <lineage>
        <taxon>Bacteria</taxon>
        <taxon>Bacillati</taxon>
        <taxon>Cyanobacteriota</taxon>
        <taxon>Cyanophyceae</taxon>
        <taxon>Oscillatoriophycideae</taxon>
        <taxon>Oscillatoriales</taxon>
        <taxon>Microcoleaceae</taxon>
        <taxon>Planktothrix</taxon>
    </lineage>
</organism>